<dbReference type="GO" id="GO:0003677">
    <property type="term" value="F:DNA binding"/>
    <property type="evidence" value="ECO:0007669"/>
    <property type="project" value="UniProtKB-KW"/>
</dbReference>
<reference evidence="8 9" key="1">
    <citation type="submission" date="2016-10" db="EMBL/GenBank/DDBJ databases">
        <authorList>
            <person name="de Groot N.N."/>
        </authorList>
    </citation>
    <scope>NUCLEOTIDE SEQUENCE [LARGE SCALE GENOMIC DNA]</scope>
    <source>
        <strain evidence="8 9">DSM 46701</strain>
    </source>
</reference>
<dbReference type="Proteomes" id="UP000199695">
    <property type="component" value="Unassembled WGS sequence"/>
</dbReference>
<proteinExistence type="inferred from homology"/>
<protein>
    <recommendedName>
        <fullName evidence="4">siroheme decarboxylase</fullName>
        <ecNumber evidence="4">4.1.1.111</ecNumber>
    </recommendedName>
</protein>
<evidence type="ECO:0000256" key="4">
    <source>
        <dbReference type="ARBA" id="ARBA00023471"/>
    </source>
</evidence>
<comment type="pathway">
    <text evidence="2">Porphyrin-containing compound metabolism.</text>
</comment>
<dbReference type="STRING" id="1173111.SAMN05444955_104247"/>
<dbReference type="EMBL" id="FOCQ01000004">
    <property type="protein sequence ID" value="SEN01189.1"/>
    <property type="molecule type" value="Genomic_DNA"/>
</dbReference>
<dbReference type="Pfam" id="PF17805">
    <property type="entry name" value="AsnC_trans_reg2"/>
    <property type="match status" value="2"/>
</dbReference>
<evidence type="ECO:0000256" key="3">
    <source>
        <dbReference type="ARBA" id="ARBA00023457"/>
    </source>
</evidence>
<dbReference type="Gene3D" id="3.30.70.3460">
    <property type="match status" value="2"/>
</dbReference>
<dbReference type="SMART" id="SM00344">
    <property type="entry name" value="HTH_ASNC"/>
    <property type="match status" value="1"/>
</dbReference>
<keyword evidence="8" id="KW-0238">DNA-binding</keyword>
<evidence type="ECO:0000256" key="2">
    <source>
        <dbReference type="ARBA" id="ARBA00023444"/>
    </source>
</evidence>
<dbReference type="EC" id="4.1.1.111" evidence="4"/>
<dbReference type="InterPro" id="IPR040523">
    <property type="entry name" value="AsnC_trans_reg2"/>
</dbReference>
<dbReference type="InterPro" id="IPR050684">
    <property type="entry name" value="HTH-Siroheme_Decarb"/>
</dbReference>
<dbReference type="AlphaFoldDB" id="A0A1H8D1Y4"/>
<dbReference type="PANTHER" id="PTHR43413">
    <property type="entry name" value="TRANSCRIPTIONAL REGULATOR, ASNC FAMILY"/>
    <property type="match status" value="1"/>
</dbReference>
<evidence type="ECO:0000256" key="1">
    <source>
        <dbReference type="ARBA" id="ARBA00023239"/>
    </source>
</evidence>
<dbReference type="PANTHER" id="PTHR43413:SF1">
    <property type="entry name" value="SIROHEME DECARBOXYLASE NIRL SUBUNIT"/>
    <property type="match status" value="1"/>
</dbReference>
<evidence type="ECO:0000256" key="5">
    <source>
        <dbReference type="ARBA" id="ARBA00048470"/>
    </source>
</evidence>
<evidence type="ECO:0000313" key="9">
    <source>
        <dbReference type="Proteomes" id="UP000199695"/>
    </source>
</evidence>
<dbReference type="RefSeq" id="WP_089966485.1">
    <property type="nucleotide sequence ID" value="NZ_FOCQ01000004.1"/>
</dbReference>
<evidence type="ECO:0000259" key="6">
    <source>
        <dbReference type="Pfam" id="PF17805"/>
    </source>
</evidence>
<keyword evidence="1" id="KW-0456">Lyase</keyword>
<dbReference type="InterPro" id="IPR019888">
    <property type="entry name" value="Tscrpt_reg_AsnC-like"/>
</dbReference>
<feature type="domain" description="Siroheme decarboxylase NirL-like HTH" evidence="7">
    <location>
        <begin position="10"/>
        <end position="52"/>
    </location>
</feature>
<name>A0A1H8D1Y4_9BACL</name>
<feature type="domain" description="Siroheme decarboxylase AsnC-like ligand binding" evidence="6">
    <location>
        <begin position="241"/>
        <end position="326"/>
    </location>
</feature>
<dbReference type="Pfam" id="PF22451">
    <property type="entry name" value="NirdL-like_HTH"/>
    <property type="match status" value="2"/>
</dbReference>
<dbReference type="InterPro" id="IPR036388">
    <property type="entry name" value="WH-like_DNA-bd_sf"/>
</dbReference>
<comment type="catalytic activity">
    <reaction evidence="5">
        <text>siroheme + 2 H(+) = 12,18-didecarboxysiroheme + 2 CO2</text>
        <dbReference type="Rhea" id="RHEA:19093"/>
        <dbReference type="ChEBI" id="CHEBI:15378"/>
        <dbReference type="ChEBI" id="CHEBI:16526"/>
        <dbReference type="ChEBI" id="CHEBI:60052"/>
        <dbReference type="ChEBI" id="CHEBI:140497"/>
        <dbReference type="EC" id="4.1.1.111"/>
    </reaction>
</comment>
<comment type="similarity">
    <text evidence="3">Belongs to the Ahb/Nir family.</text>
</comment>
<accession>A0A1H8D1Y4</accession>
<dbReference type="InterPro" id="IPR053953">
    <property type="entry name" value="NirdL-like_HTH"/>
</dbReference>
<dbReference type="GO" id="GO:0016829">
    <property type="term" value="F:lyase activity"/>
    <property type="evidence" value="ECO:0007669"/>
    <property type="project" value="UniProtKB-KW"/>
</dbReference>
<organism evidence="8 9">
    <name type="scientific">Lihuaxuella thermophila</name>
    <dbReference type="NCBI Taxonomy" id="1173111"/>
    <lineage>
        <taxon>Bacteria</taxon>
        <taxon>Bacillati</taxon>
        <taxon>Bacillota</taxon>
        <taxon>Bacilli</taxon>
        <taxon>Bacillales</taxon>
        <taxon>Thermoactinomycetaceae</taxon>
        <taxon>Lihuaxuella</taxon>
    </lineage>
</organism>
<feature type="domain" description="Siroheme decarboxylase AsnC-like ligand binding" evidence="6">
    <location>
        <begin position="66"/>
        <end position="147"/>
    </location>
</feature>
<sequence>MATVTMDALDKELLNLLQEGIDLVPRPYLALAEKLGTDEETVLARVRELKKDPIRQISAIFDTRTLGYKSSLVAAKIPEERVDQAAQIINQHPGVTHNYKRNHDYNLWFTIAVPPNSRLGLEKTVEILGELAEVDVIRLMPTLKLFKIGVQLDMTGKEDGAKAKAKPSYSEEDRQNADKVVTDFDIAVIRELQKDLPVEPRPFDGWAQNIGITTEELLEAGRNMIKRKQMRRFSAVLNHRKAGFRFNGMGVWAVPADKADEIGPKMGSFKAVSHCYLRPTYPDWPYSIFTMVHGRSMEECERVLQAIEDETGIKERATLYSTKEYKKTRVSYFTPEMEEWEEQIIQQLGLDA</sequence>
<dbReference type="OrthoDB" id="9806536at2"/>
<dbReference type="Gene3D" id="1.10.10.10">
    <property type="entry name" value="Winged helix-like DNA-binding domain superfamily/Winged helix DNA-binding domain"/>
    <property type="match status" value="1"/>
</dbReference>
<evidence type="ECO:0000259" key="7">
    <source>
        <dbReference type="Pfam" id="PF22451"/>
    </source>
</evidence>
<gene>
    <name evidence="8" type="ORF">SAMN05444955_104247</name>
</gene>
<feature type="domain" description="Siroheme decarboxylase NirL-like HTH" evidence="7">
    <location>
        <begin position="185"/>
        <end position="231"/>
    </location>
</feature>
<keyword evidence="9" id="KW-1185">Reference proteome</keyword>
<evidence type="ECO:0000313" key="8">
    <source>
        <dbReference type="EMBL" id="SEN01189.1"/>
    </source>
</evidence>